<keyword evidence="3" id="KW-1185">Reference proteome</keyword>
<evidence type="ECO:0000313" key="3">
    <source>
        <dbReference type="Proteomes" id="UP001275084"/>
    </source>
</evidence>
<proteinExistence type="predicted"/>
<comment type="caution">
    <text evidence="2">The sequence shown here is derived from an EMBL/GenBank/DDBJ whole genome shotgun (WGS) entry which is preliminary data.</text>
</comment>
<evidence type="ECO:0000313" key="2">
    <source>
        <dbReference type="EMBL" id="KAK3346034.1"/>
    </source>
</evidence>
<reference evidence="2" key="2">
    <citation type="submission" date="2023-06" db="EMBL/GenBank/DDBJ databases">
        <authorList>
            <consortium name="Lawrence Berkeley National Laboratory"/>
            <person name="Haridas S."/>
            <person name="Hensen N."/>
            <person name="Bonometti L."/>
            <person name="Westerberg I."/>
            <person name="Brannstrom I.O."/>
            <person name="Guillou S."/>
            <person name="Cros-Aarteil S."/>
            <person name="Calhoun S."/>
            <person name="Kuo A."/>
            <person name="Mondo S."/>
            <person name="Pangilinan J."/>
            <person name="Riley R."/>
            <person name="Labutti K."/>
            <person name="Andreopoulos B."/>
            <person name="Lipzen A."/>
            <person name="Chen C."/>
            <person name="Yanf M."/>
            <person name="Daum C."/>
            <person name="Ng V."/>
            <person name="Clum A."/>
            <person name="Steindorff A."/>
            <person name="Ohm R."/>
            <person name="Martin F."/>
            <person name="Silar P."/>
            <person name="Natvig D."/>
            <person name="Lalanne C."/>
            <person name="Gautier V."/>
            <person name="Ament-Velasquez S.L."/>
            <person name="Kruys A."/>
            <person name="Hutchinson M.I."/>
            <person name="Powell A.J."/>
            <person name="Barry K."/>
            <person name="Miller A.N."/>
            <person name="Grigoriev I.V."/>
            <person name="Debuchy R."/>
            <person name="Gladieux P."/>
            <person name="Thoren M.H."/>
            <person name="Johannesson H."/>
        </authorList>
    </citation>
    <scope>NUCLEOTIDE SEQUENCE</scope>
    <source>
        <strain evidence="2">CBS 955.72</strain>
    </source>
</reference>
<feature type="region of interest" description="Disordered" evidence="1">
    <location>
        <begin position="14"/>
        <end position="34"/>
    </location>
</feature>
<protein>
    <submittedName>
        <fullName evidence="2">Uncharacterized protein</fullName>
    </submittedName>
</protein>
<gene>
    <name evidence="2" type="ORF">B0T25DRAFT_267387</name>
</gene>
<feature type="compositionally biased region" description="Low complexity" evidence="1">
    <location>
        <begin position="17"/>
        <end position="28"/>
    </location>
</feature>
<name>A0AAJ0HB99_9PEZI</name>
<dbReference type="Proteomes" id="UP001275084">
    <property type="component" value="Unassembled WGS sequence"/>
</dbReference>
<organism evidence="2 3">
    <name type="scientific">Lasiosphaeria hispida</name>
    <dbReference type="NCBI Taxonomy" id="260671"/>
    <lineage>
        <taxon>Eukaryota</taxon>
        <taxon>Fungi</taxon>
        <taxon>Dikarya</taxon>
        <taxon>Ascomycota</taxon>
        <taxon>Pezizomycotina</taxon>
        <taxon>Sordariomycetes</taxon>
        <taxon>Sordariomycetidae</taxon>
        <taxon>Sordariales</taxon>
        <taxon>Lasiosphaeriaceae</taxon>
        <taxon>Lasiosphaeria</taxon>
    </lineage>
</organism>
<dbReference type="AlphaFoldDB" id="A0AAJ0HB99"/>
<sequence>MQYATGECGLEYADIAPDSTPSRPRSSPEGCWPNATDDQQPFHWWLFPNNPTAGDFYRIHDSLDSVLGFGKGAKLIDRERAETLLSCATGRPMITGETAEGASWVSLQETIKVVVRTKMPYLKTQTKRQARQTASTAAHAERATPGKACRACIDMIRREIPETDTGLILVCPSLYVMQHAAHPRALAARVAFSIRTRACYRGSGPRHTALRRCRCRDFDDGMGMPMEAI</sequence>
<reference evidence="2" key="1">
    <citation type="journal article" date="2023" name="Mol. Phylogenet. Evol.">
        <title>Genome-scale phylogeny and comparative genomics of the fungal order Sordariales.</title>
        <authorList>
            <person name="Hensen N."/>
            <person name="Bonometti L."/>
            <person name="Westerberg I."/>
            <person name="Brannstrom I.O."/>
            <person name="Guillou S."/>
            <person name="Cros-Aarteil S."/>
            <person name="Calhoun S."/>
            <person name="Haridas S."/>
            <person name="Kuo A."/>
            <person name="Mondo S."/>
            <person name="Pangilinan J."/>
            <person name="Riley R."/>
            <person name="LaButti K."/>
            <person name="Andreopoulos B."/>
            <person name="Lipzen A."/>
            <person name="Chen C."/>
            <person name="Yan M."/>
            <person name="Daum C."/>
            <person name="Ng V."/>
            <person name="Clum A."/>
            <person name="Steindorff A."/>
            <person name="Ohm R.A."/>
            <person name="Martin F."/>
            <person name="Silar P."/>
            <person name="Natvig D.O."/>
            <person name="Lalanne C."/>
            <person name="Gautier V."/>
            <person name="Ament-Velasquez S.L."/>
            <person name="Kruys A."/>
            <person name="Hutchinson M.I."/>
            <person name="Powell A.J."/>
            <person name="Barry K."/>
            <person name="Miller A.N."/>
            <person name="Grigoriev I.V."/>
            <person name="Debuchy R."/>
            <person name="Gladieux P."/>
            <person name="Hiltunen Thoren M."/>
            <person name="Johannesson H."/>
        </authorList>
    </citation>
    <scope>NUCLEOTIDE SEQUENCE</scope>
    <source>
        <strain evidence="2">CBS 955.72</strain>
    </source>
</reference>
<evidence type="ECO:0000256" key="1">
    <source>
        <dbReference type="SAM" id="MobiDB-lite"/>
    </source>
</evidence>
<dbReference type="EMBL" id="JAUIQD010000006">
    <property type="protein sequence ID" value="KAK3346034.1"/>
    <property type="molecule type" value="Genomic_DNA"/>
</dbReference>
<accession>A0AAJ0HB99</accession>